<reference evidence="2" key="1">
    <citation type="submission" date="2016-10" db="EMBL/GenBank/DDBJ databases">
        <authorList>
            <person name="Varghese N."/>
            <person name="Submissions S."/>
        </authorList>
    </citation>
    <scope>NUCLEOTIDE SEQUENCE [LARGE SCALE GENOMIC DNA]</scope>
    <source>
        <strain evidence="2">DSM 45079</strain>
    </source>
</reference>
<gene>
    <name evidence="1" type="ORF">SAMN04488563_3306</name>
</gene>
<sequence length="478" mass="51965">MLVLVQFPIVDGRVFARDSGVVDRPDWGTPRVSPLRAHREFVRGFGRVAFDPRAVNPAWADEAVFVRARRAVHFPTLQRRHFAGRDGGRWMVSLRSRRLLSDGGAAARFEIGFTVTRDPARGPISPAEVVGRLLALPAIVPGGRPEAEKELVLLGSSLARRYALATTRHGRDVAATLVAAGDPVVIAETPWDDDGAAAPAGRPLRLASTPTRHGGIATWYLRVGMPRPEAPRRNVRAAILHQHLQEETLDRVLRWVATGALEYVPQSPDGDRLEDYINTATKVVNRESYLGVKGADLRAALDAVASGQRAVEVRRRARLDGMRRQVRAKAERFLAERDAKRPSVNVSGRVVQVGDQIFSGQFYGPVAGTVYAERMRDSFNNFAAARPDDELQARVGELHERVADLVARLKEAAPDDAGEVAGTLATFTDELAKEKPNRTTLKALGRGIADAAKKVADVTTPVATAVSAVLKLFGIAAL</sequence>
<accession>A0A1H2K129</accession>
<dbReference type="Proteomes" id="UP000182977">
    <property type="component" value="Chromosome I"/>
</dbReference>
<evidence type="ECO:0000313" key="2">
    <source>
        <dbReference type="Proteomes" id="UP000182977"/>
    </source>
</evidence>
<dbReference type="EMBL" id="LT629791">
    <property type="protein sequence ID" value="SDU62414.1"/>
    <property type="molecule type" value="Genomic_DNA"/>
</dbReference>
<dbReference type="AlphaFoldDB" id="A0A1H2K129"/>
<name>A0A1H2K129_9ACTN</name>
<organism evidence="1 2">
    <name type="scientific">Jiangella alkaliphila</name>
    <dbReference type="NCBI Taxonomy" id="419479"/>
    <lineage>
        <taxon>Bacteria</taxon>
        <taxon>Bacillati</taxon>
        <taxon>Actinomycetota</taxon>
        <taxon>Actinomycetes</taxon>
        <taxon>Jiangellales</taxon>
        <taxon>Jiangellaceae</taxon>
        <taxon>Jiangella</taxon>
    </lineage>
</organism>
<keyword evidence="2" id="KW-1185">Reference proteome</keyword>
<evidence type="ECO:0000313" key="1">
    <source>
        <dbReference type="EMBL" id="SDU62414.1"/>
    </source>
</evidence>
<proteinExistence type="predicted"/>
<dbReference type="OrthoDB" id="5177014at2"/>
<dbReference type="RefSeq" id="WP_046768038.1">
    <property type="nucleotide sequence ID" value="NZ_KQ061224.1"/>
</dbReference>
<protein>
    <submittedName>
        <fullName evidence="1">Uncharacterized protein</fullName>
    </submittedName>
</protein>